<reference evidence="4" key="1">
    <citation type="submission" date="2016-04" db="UniProtKB">
        <authorList>
            <consortium name="WormBaseParasite"/>
        </authorList>
    </citation>
    <scope>IDENTIFICATION</scope>
</reference>
<proteinExistence type="predicted"/>
<dbReference type="WBParaSite" id="HNAJ_0000024901-mRNA-1">
    <property type="protein sequence ID" value="HNAJ_0000024901-mRNA-1"/>
    <property type="gene ID" value="HNAJ_0000024901"/>
</dbReference>
<protein>
    <submittedName>
        <fullName evidence="4">PH domain-containing protein</fullName>
    </submittedName>
</protein>
<feature type="region of interest" description="Disordered" evidence="1">
    <location>
        <begin position="1"/>
        <end position="87"/>
    </location>
</feature>
<evidence type="ECO:0000313" key="3">
    <source>
        <dbReference type="Proteomes" id="UP000278807"/>
    </source>
</evidence>
<name>A0A158QGK6_RODNA</name>
<dbReference type="AlphaFoldDB" id="A0A158QGK6"/>
<dbReference type="Proteomes" id="UP000278807">
    <property type="component" value="Unassembled WGS sequence"/>
</dbReference>
<evidence type="ECO:0000256" key="1">
    <source>
        <dbReference type="SAM" id="MobiDB-lite"/>
    </source>
</evidence>
<dbReference type="OrthoDB" id="10472579at2759"/>
<dbReference type="InterPro" id="IPR011993">
    <property type="entry name" value="PH-like_dom_sf"/>
</dbReference>
<accession>A0A158QGK6</accession>
<feature type="compositionally biased region" description="Polar residues" evidence="1">
    <location>
        <begin position="45"/>
        <end position="56"/>
    </location>
</feature>
<organism evidence="4">
    <name type="scientific">Rodentolepis nana</name>
    <name type="common">Dwarf tapeworm</name>
    <name type="synonym">Hymenolepis nana</name>
    <dbReference type="NCBI Taxonomy" id="102285"/>
    <lineage>
        <taxon>Eukaryota</taxon>
        <taxon>Metazoa</taxon>
        <taxon>Spiralia</taxon>
        <taxon>Lophotrochozoa</taxon>
        <taxon>Platyhelminthes</taxon>
        <taxon>Cestoda</taxon>
        <taxon>Eucestoda</taxon>
        <taxon>Cyclophyllidea</taxon>
        <taxon>Hymenolepididae</taxon>
        <taxon>Rodentolepis</taxon>
    </lineage>
</organism>
<feature type="compositionally biased region" description="Polar residues" evidence="1">
    <location>
        <begin position="14"/>
        <end position="37"/>
    </location>
</feature>
<dbReference type="EMBL" id="UZAE01000056">
    <property type="protein sequence ID" value="VDN96109.1"/>
    <property type="molecule type" value="Genomic_DNA"/>
</dbReference>
<evidence type="ECO:0000313" key="2">
    <source>
        <dbReference type="EMBL" id="VDN96109.1"/>
    </source>
</evidence>
<gene>
    <name evidence="2" type="ORF">HNAJ_LOCUS250</name>
</gene>
<reference evidence="2 3" key="2">
    <citation type="submission" date="2018-11" db="EMBL/GenBank/DDBJ databases">
        <authorList>
            <consortium name="Pathogen Informatics"/>
        </authorList>
    </citation>
    <scope>NUCLEOTIDE SEQUENCE [LARGE SCALE GENOMIC DNA]</scope>
</reference>
<keyword evidence="3" id="KW-1185">Reference proteome</keyword>
<dbReference type="STRING" id="102285.A0A158QGK6"/>
<feature type="region of interest" description="Disordered" evidence="1">
    <location>
        <begin position="120"/>
        <end position="147"/>
    </location>
</feature>
<sequence length="196" mass="21639">MYAGEDVMLDKLQQIGSGSDPQTSNRQPRSFSLSGEITTVDGHSRSLSPAPLSQTPGPRMSTDPRRTSSNFGSDGFISRSPTTSPQALDNEIDTLLEDLTTTCLQQGRGDHLIRVGARGSNHHFPQKFSTSSRPRFDRVDGNNPSGGRGREVCLPELAAYMKVCKPRAFGIKTYRRFYVVLKKTSILMFKVSIRKS</sequence>
<evidence type="ECO:0000313" key="4">
    <source>
        <dbReference type="WBParaSite" id="HNAJ_0000024901-mRNA-1"/>
    </source>
</evidence>
<dbReference type="Gene3D" id="2.30.29.30">
    <property type="entry name" value="Pleckstrin-homology domain (PH domain)/Phosphotyrosine-binding domain (PTB)"/>
    <property type="match status" value="1"/>
</dbReference>